<accession>A0A1E7YNA2</accession>
<dbReference type="EMBL" id="LZYE01000162">
    <property type="protein sequence ID" value="OFC36379.1"/>
    <property type="molecule type" value="Genomic_DNA"/>
</dbReference>
<proteinExistence type="predicted"/>
<comment type="caution">
    <text evidence="1">The sequence shown here is derived from an EMBL/GenBank/DDBJ whole genome shotgun (WGS) entry which is preliminary data.</text>
</comment>
<protein>
    <submittedName>
        <fullName evidence="1">Uncharacterized protein</fullName>
    </submittedName>
</protein>
<gene>
    <name evidence="1" type="ORF">BAE27_06265</name>
</gene>
<dbReference type="Proteomes" id="UP000175616">
    <property type="component" value="Unassembled WGS sequence"/>
</dbReference>
<reference evidence="1 2" key="1">
    <citation type="submission" date="2016-06" db="EMBL/GenBank/DDBJ databases">
        <title>Gene turnover analysis identifies the evolutionary adaptation of the extremophile Acidithiobacillus caldus.</title>
        <authorList>
            <person name="Zhang X."/>
        </authorList>
    </citation>
    <scope>NUCLEOTIDE SEQUENCE [LARGE SCALE GENOMIC DNA]</scope>
    <source>
        <strain evidence="1 2">DX</strain>
    </source>
</reference>
<organism evidence="1 2">
    <name type="scientific">Acidithiobacillus caldus</name>
    <dbReference type="NCBI Taxonomy" id="33059"/>
    <lineage>
        <taxon>Bacteria</taxon>
        <taxon>Pseudomonadati</taxon>
        <taxon>Pseudomonadota</taxon>
        <taxon>Acidithiobacillia</taxon>
        <taxon>Acidithiobacillales</taxon>
        <taxon>Acidithiobacillaceae</taxon>
        <taxon>Acidithiobacillus</taxon>
    </lineage>
</organism>
<evidence type="ECO:0000313" key="1">
    <source>
        <dbReference type="EMBL" id="OFC36379.1"/>
    </source>
</evidence>
<sequence length="64" mass="7712">MISIEDVFAMDEKHWDDFLMRASKEEMRPIILAIQRMIHDNGESHIAKRIIRRYYEAKSVYTVI</sequence>
<name>A0A1E7YNA2_9PROT</name>
<dbReference type="AlphaFoldDB" id="A0A1E7YNA2"/>
<evidence type="ECO:0000313" key="2">
    <source>
        <dbReference type="Proteomes" id="UP000175616"/>
    </source>
</evidence>